<dbReference type="Proteomes" id="UP001203207">
    <property type="component" value="Unassembled WGS sequence"/>
</dbReference>
<proteinExistence type="predicted"/>
<dbReference type="EMBL" id="JAKRVX010000010">
    <property type="protein sequence ID" value="MCL9818391.1"/>
    <property type="molecule type" value="Genomic_DNA"/>
</dbReference>
<organism evidence="1 2">
    <name type="scientific">Natronocalculus amylovorans</name>
    <dbReference type="NCBI Taxonomy" id="2917812"/>
    <lineage>
        <taxon>Archaea</taxon>
        <taxon>Methanobacteriati</taxon>
        <taxon>Methanobacteriota</taxon>
        <taxon>Stenosarchaea group</taxon>
        <taxon>Halobacteria</taxon>
        <taxon>Halobacteriales</taxon>
        <taxon>Haloferacaceae</taxon>
        <taxon>Natronocalculus</taxon>
    </lineage>
</organism>
<evidence type="ECO:0000313" key="2">
    <source>
        <dbReference type="Proteomes" id="UP001203207"/>
    </source>
</evidence>
<dbReference type="RefSeq" id="WP_250585984.1">
    <property type="nucleotide sequence ID" value="NZ_JAKRVX010000010.1"/>
</dbReference>
<sequence>MATTESARDNQQPPRVTLRHVDIPDNREYRTVEDKRLDDAMLETIDAARDCGNDHVAQLLEYELGSHYISNHA</sequence>
<geneLocation type="plasmid" evidence="1">
    <name>pAArc-St2</name>
</geneLocation>
<dbReference type="AlphaFoldDB" id="A0AAE3G0C3"/>
<gene>
    <name evidence="1" type="ORF">AArcSt2_15725</name>
</gene>
<keyword evidence="1" id="KW-0614">Plasmid</keyword>
<reference evidence="1" key="1">
    <citation type="journal article" date="2022" name="Syst. Appl. Microbiol.">
        <title>Natronocalculus amylovorans gen. nov., sp. nov., and Natranaeroarchaeum aerophilus sp. nov., dominant culturable amylolytic natronoarchaea from hypersaline soda lakes in southwestern Siberia.</title>
        <authorList>
            <person name="Sorokin D.Y."/>
            <person name="Elcheninov A.G."/>
            <person name="Khizhniak T.V."/>
            <person name="Koenen M."/>
            <person name="Bale N.J."/>
            <person name="Damste J.S.S."/>
            <person name="Kublanov I.V."/>
        </authorList>
    </citation>
    <scope>NUCLEOTIDE SEQUENCE</scope>
    <source>
        <strain evidence="1">AArc-St2</strain>
    </source>
</reference>
<keyword evidence="2" id="KW-1185">Reference proteome</keyword>
<accession>A0AAE3G0C3</accession>
<name>A0AAE3G0C3_9EURY</name>
<reference evidence="1" key="2">
    <citation type="submission" date="2022-02" db="EMBL/GenBank/DDBJ databases">
        <authorList>
            <person name="Elcheninov A.G."/>
            <person name="Sorokin D.Y."/>
            <person name="Kublanov I.V."/>
        </authorList>
    </citation>
    <scope>NUCLEOTIDE SEQUENCE</scope>
    <source>
        <strain evidence="1">AArc-St2</strain>
        <plasmid evidence="1">pAArc-St2</plasmid>
    </source>
</reference>
<evidence type="ECO:0000313" key="1">
    <source>
        <dbReference type="EMBL" id="MCL9818391.1"/>
    </source>
</evidence>
<protein>
    <submittedName>
        <fullName evidence="1">Uncharacterized protein</fullName>
    </submittedName>
</protein>
<comment type="caution">
    <text evidence="1">The sequence shown here is derived from an EMBL/GenBank/DDBJ whole genome shotgun (WGS) entry which is preliminary data.</text>
</comment>